<dbReference type="GO" id="GO:0016020">
    <property type="term" value="C:membrane"/>
    <property type="evidence" value="ECO:0007669"/>
    <property type="project" value="UniProtKB-SubCell"/>
</dbReference>
<dbReference type="Pfam" id="PF03141">
    <property type="entry name" value="Methyltransf_29"/>
    <property type="match status" value="1"/>
</dbReference>
<comment type="caution">
    <text evidence="5">The sequence shown here is derived from an EMBL/GenBank/DDBJ whole genome shotgun (WGS) entry which is preliminary data.</text>
</comment>
<evidence type="ECO:0000313" key="5">
    <source>
        <dbReference type="EMBL" id="KAK7258509.1"/>
    </source>
</evidence>
<protein>
    <recommendedName>
        <fullName evidence="4">Methyltransferase</fullName>
        <ecNumber evidence="4">2.1.1.-</ecNumber>
    </recommendedName>
</protein>
<keyword evidence="4" id="KW-0735">Signal-anchor</keyword>
<dbReference type="Proteomes" id="UP001372338">
    <property type="component" value="Unassembled WGS sequence"/>
</dbReference>
<evidence type="ECO:0000256" key="3">
    <source>
        <dbReference type="ARBA" id="ARBA00023180"/>
    </source>
</evidence>
<dbReference type="GO" id="GO:0005768">
    <property type="term" value="C:endosome"/>
    <property type="evidence" value="ECO:0007669"/>
    <property type="project" value="TreeGrafter"/>
</dbReference>
<evidence type="ECO:0000256" key="2">
    <source>
        <dbReference type="ARBA" id="ARBA00022679"/>
    </source>
</evidence>
<keyword evidence="4" id="KW-0812">Transmembrane</keyword>
<keyword evidence="4" id="KW-1133">Transmembrane helix</keyword>
<evidence type="ECO:0000256" key="1">
    <source>
        <dbReference type="ARBA" id="ARBA00022603"/>
    </source>
</evidence>
<dbReference type="InterPro" id="IPR004159">
    <property type="entry name" value="Put_SAM_MeTrfase"/>
</dbReference>
<reference evidence="5 6" key="1">
    <citation type="submission" date="2024-01" db="EMBL/GenBank/DDBJ databases">
        <title>The genomes of 5 underutilized Papilionoideae crops provide insights into root nodulation and disease resistanc.</title>
        <authorList>
            <person name="Yuan L."/>
        </authorList>
    </citation>
    <scope>NUCLEOTIDE SEQUENCE [LARGE SCALE GENOMIC DNA]</scope>
    <source>
        <strain evidence="5">ZHUSHIDOU_FW_LH</strain>
        <tissue evidence="5">Leaf</tissue>
    </source>
</reference>
<keyword evidence="1 4" id="KW-0489">Methyltransferase</keyword>
<dbReference type="PANTHER" id="PTHR10108:SF1158">
    <property type="entry name" value="METHYLTRANSFERASE"/>
    <property type="match status" value="1"/>
</dbReference>
<keyword evidence="3 4" id="KW-0325">Glycoprotein</keyword>
<dbReference type="EC" id="2.1.1.-" evidence="4"/>
<keyword evidence="6" id="KW-1185">Reference proteome</keyword>
<keyword evidence="2 4" id="KW-0808">Transferase</keyword>
<dbReference type="AlphaFoldDB" id="A0AAN9EJ57"/>
<dbReference type="GO" id="GO:0005802">
    <property type="term" value="C:trans-Golgi network"/>
    <property type="evidence" value="ECO:0007669"/>
    <property type="project" value="TreeGrafter"/>
</dbReference>
<evidence type="ECO:0000313" key="6">
    <source>
        <dbReference type="Proteomes" id="UP001372338"/>
    </source>
</evidence>
<dbReference type="EMBL" id="JAYWIO010000005">
    <property type="protein sequence ID" value="KAK7258509.1"/>
    <property type="molecule type" value="Genomic_DNA"/>
</dbReference>
<feature type="transmembrane region" description="Helical" evidence="4">
    <location>
        <begin position="29"/>
        <end position="52"/>
    </location>
</feature>
<accession>A0AAN9EJ57</accession>
<dbReference type="PANTHER" id="PTHR10108">
    <property type="entry name" value="SAM-DEPENDENT METHYLTRANSFERASE"/>
    <property type="match status" value="1"/>
</dbReference>
<keyword evidence="4" id="KW-0472">Membrane</keyword>
<dbReference type="GO" id="GO:0032259">
    <property type="term" value="P:methylation"/>
    <property type="evidence" value="ECO:0007669"/>
    <property type="project" value="UniProtKB-KW"/>
</dbReference>
<organism evidence="5 6">
    <name type="scientific">Crotalaria pallida</name>
    <name type="common">Smooth rattlebox</name>
    <name type="synonym">Crotalaria striata</name>
    <dbReference type="NCBI Taxonomy" id="3830"/>
    <lineage>
        <taxon>Eukaryota</taxon>
        <taxon>Viridiplantae</taxon>
        <taxon>Streptophyta</taxon>
        <taxon>Embryophyta</taxon>
        <taxon>Tracheophyta</taxon>
        <taxon>Spermatophyta</taxon>
        <taxon>Magnoliopsida</taxon>
        <taxon>eudicotyledons</taxon>
        <taxon>Gunneridae</taxon>
        <taxon>Pentapetalae</taxon>
        <taxon>rosids</taxon>
        <taxon>fabids</taxon>
        <taxon>Fabales</taxon>
        <taxon>Fabaceae</taxon>
        <taxon>Papilionoideae</taxon>
        <taxon>50 kb inversion clade</taxon>
        <taxon>genistoids sensu lato</taxon>
        <taxon>core genistoids</taxon>
        <taxon>Crotalarieae</taxon>
        <taxon>Crotalaria</taxon>
    </lineage>
</organism>
<comment type="similarity">
    <text evidence="4">Belongs to the methyltransferase superfamily.</text>
</comment>
<evidence type="ECO:0000256" key="4">
    <source>
        <dbReference type="RuleBase" id="RU366043"/>
    </source>
</evidence>
<comment type="subcellular location">
    <subcellularLocation>
        <location evidence="4">Membrane</location>
        <topology evidence="4">Single-pass type II membrane protein</topology>
    </subcellularLocation>
</comment>
<sequence>MLPCPKNKWRKWREQERMGIRESGWSQPFWVWLLLVLSFICILGIAAHNCLIPPPSGYKIPMKWPKSRDQVWKANIPHTHLATEKSDQNWMVVKGEKIVFPGGGTHFHYGADKYIASIANLRGGCNHGK</sequence>
<dbReference type="GO" id="GO:0008168">
    <property type="term" value="F:methyltransferase activity"/>
    <property type="evidence" value="ECO:0007669"/>
    <property type="project" value="UniProtKB-UniRule"/>
</dbReference>
<name>A0AAN9EJ57_CROPI</name>
<gene>
    <name evidence="5" type="ORF">RIF29_24088</name>
</gene>
<proteinExistence type="inferred from homology"/>